<evidence type="ECO:0008006" key="3">
    <source>
        <dbReference type="Google" id="ProtNLM"/>
    </source>
</evidence>
<name>A0ABM7PBK0_9BACT</name>
<organism evidence="1 2">
    <name type="scientific">Desulfoluna limicola</name>
    <dbReference type="NCBI Taxonomy" id="2810562"/>
    <lineage>
        <taxon>Bacteria</taxon>
        <taxon>Pseudomonadati</taxon>
        <taxon>Thermodesulfobacteriota</taxon>
        <taxon>Desulfobacteria</taxon>
        <taxon>Desulfobacterales</taxon>
        <taxon>Desulfolunaceae</taxon>
        <taxon>Desulfoluna</taxon>
    </lineage>
</organism>
<sequence length="54" mass="6492">MELYQNECFLALYNYWKHGYAVKPDRRRVDQPSPKDQQLINAYQDTISILKSEN</sequence>
<reference evidence="1 2" key="1">
    <citation type="submission" date="2021-02" db="EMBL/GenBank/DDBJ databases">
        <title>Complete genome of Desulfoluna sp. strain ASN36.</title>
        <authorList>
            <person name="Takahashi A."/>
            <person name="Kojima H."/>
            <person name="Fukui M."/>
        </authorList>
    </citation>
    <scope>NUCLEOTIDE SEQUENCE [LARGE SCALE GENOMIC DNA]</scope>
    <source>
        <strain evidence="1 2">ASN36</strain>
    </source>
</reference>
<accession>A0ABM7PBK0</accession>
<evidence type="ECO:0000313" key="1">
    <source>
        <dbReference type="EMBL" id="BCS94531.1"/>
    </source>
</evidence>
<dbReference type="EMBL" id="AP024488">
    <property type="protein sequence ID" value="BCS94531.1"/>
    <property type="molecule type" value="Genomic_DNA"/>
</dbReference>
<evidence type="ECO:0000313" key="2">
    <source>
        <dbReference type="Proteomes" id="UP001320148"/>
    </source>
</evidence>
<proteinExistence type="predicted"/>
<keyword evidence="2" id="KW-1185">Reference proteome</keyword>
<protein>
    <recommendedName>
        <fullName evidence="3">Transposase</fullName>
    </recommendedName>
</protein>
<dbReference type="Proteomes" id="UP001320148">
    <property type="component" value="Chromosome"/>
</dbReference>
<gene>
    <name evidence="1" type="ORF">DSLASN_01630</name>
</gene>